<feature type="transmembrane region" description="Helical" evidence="10">
    <location>
        <begin position="134"/>
        <end position="154"/>
    </location>
</feature>
<dbReference type="PANTHER" id="PTHR34573:SF1">
    <property type="entry name" value="VITAMIN K EPOXIDE REDUCTASE DOMAIN-CONTAINING PROTEIN"/>
    <property type="match status" value="1"/>
</dbReference>
<dbReference type="InterPro" id="IPR038354">
    <property type="entry name" value="VKOR_sf"/>
</dbReference>
<dbReference type="RefSeq" id="WP_192761566.1">
    <property type="nucleotide sequence ID" value="NZ_JADBDZ010000001.1"/>
</dbReference>
<keyword evidence="4" id="KW-0874">Quinone</keyword>
<gene>
    <name evidence="12" type="ORF">H4W34_005174</name>
</gene>
<proteinExistence type="inferred from homology"/>
<name>A0ABR9JXP3_9ACTN</name>
<comment type="caution">
    <text evidence="12">The sequence shown here is derived from an EMBL/GenBank/DDBJ whole genome shotgun (WGS) entry which is preliminary data.</text>
</comment>
<evidence type="ECO:0000256" key="2">
    <source>
        <dbReference type="ARBA" id="ARBA00006214"/>
    </source>
</evidence>
<evidence type="ECO:0000256" key="3">
    <source>
        <dbReference type="ARBA" id="ARBA00022692"/>
    </source>
</evidence>
<reference evidence="12 13" key="1">
    <citation type="submission" date="2020-10" db="EMBL/GenBank/DDBJ databases">
        <title>Sequencing the genomes of 1000 actinobacteria strains.</title>
        <authorList>
            <person name="Klenk H.-P."/>
        </authorList>
    </citation>
    <scope>NUCLEOTIDE SEQUENCE [LARGE SCALE GENOMIC DNA]</scope>
    <source>
        <strain evidence="12 13">DSM 46744</strain>
    </source>
</reference>
<dbReference type="PANTHER" id="PTHR34573">
    <property type="entry name" value="VKC DOMAIN-CONTAINING PROTEIN"/>
    <property type="match status" value="1"/>
</dbReference>
<keyword evidence="3 10" id="KW-0812">Transmembrane</keyword>
<evidence type="ECO:0000313" key="12">
    <source>
        <dbReference type="EMBL" id="MBE1535341.1"/>
    </source>
</evidence>
<keyword evidence="7 10" id="KW-0472">Membrane</keyword>
<evidence type="ECO:0000256" key="9">
    <source>
        <dbReference type="ARBA" id="ARBA00023284"/>
    </source>
</evidence>
<dbReference type="CDD" id="cd12918">
    <property type="entry name" value="VKOR_arc"/>
    <property type="match status" value="1"/>
</dbReference>
<evidence type="ECO:0000256" key="5">
    <source>
        <dbReference type="ARBA" id="ARBA00022989"/>
    </source>
</evidence>
<accession>A0ABR9JXP3</accession>
<feature type="transmembrane region" description="Helical" evidence="10">
    <location>
        <begin position="21"/>
        <end position="42"/>
    </location>
</feature>
<evidence type="ECO:0000313" key="13">
    <source>
        <dbReference type="Proteomes" id="UP000627838"/>
    </source>
</evidence>
<comment type="subcellular location">
    <subcellularLocation>
        <location evidence="1">Membrane</location>
        <topology evidence="1">Multi-pass membrane protein</topology>
    </subcellularLocation>
</comment>
<keyword evidence="9" id="KW-0676">Redox-active center</keyword>
<keyword evidence="13" id="KW-1185">Reference proteome</keyword>
<evidence type="ECO:0000256" key="8">
    <source>
        <dbReference type="ARBA" id="ARBA00023157"/>
    </source>
</evidence>
<evidence type="ECO:0000256" key="1">
    <source>
        <dbReference type="ARBA" id="ARBA00004141"/>
    </source>
</evidence>
<evidence type="ECO:0000256" key="6">
    <source>
        <dbReference type="ARBA" id="ARBA00023002"/>
    </source>
</evidence>
<keyword evidence="5 10" id="KW-1133">Transmembrane helix</keyword>
<dbReference type="InterPro" id="IPR012932">
    <property type="entry name" value="VKOR"/>
</dbReference>
<dbReference type="Gene3D" id="1.20.1440.130">
    <property type="entry name" value="VKOR domain"/>
    <property type="match status" value="1"/>
</dbReference>
<evidence type="ECO:0000256" key="7">
    <source>
        <dbReference type="ARBA" id="ARBA00023136"/>
    </source>
</evidence>
<dbReference type="EMBL" id="JADBDZ010000001">
    <property type="protein sequence ID" value="MBE1535341.1"/>
    <property type="molecule type" value="Genomic_DNA"/>
</dbReference>
<keyword evidence="6" id="KW-0560">Oxidoreductase</keyword>
<dbReference type="SMART" id="SM00756">
    <property type="entry name" value="VKc"/>
    <property type="match status" value="1"/>
</dbReference>
<feature type="domain" description="Vitamin K epoxide reductase" evidence="11">
    <location>
        <begin position="21"/>
        <end position="156"/>
    </location>
</feature>
<evidence type="ECO:0000256" key="10">
    <source>
        <dbReference type="SAM" id="Phobius"/>
    </source>
</evidence>
<protein>
    <submittedName>
        <fullName evidence="12">Membrane protein</fullName>
    </submittedName>
</protein>
<dbReference type="Proteomes" id="UP000627838">
    <property type="component" value="Unassembled WGS sequence"/>
</dbReference>
<keyword evidence="8" id="KW-1015">Disulfide bond</keyword>
<feature type="transmembrane region" description="Helical" evidence="10">
    <location>
        <begin position="78"/>
        <end position="98"/>
    </location>
</feature>
<organism evidence="12 13">
    <name type="scientific">Actinomadura algeriensis</name>
    <dbReference type="NCBI Taxonomy" id="1679523"/>
    <lineage>
        <taxon>Bacteria</taxon>
        <taxon>Bacillati</taxon>
        <taxon>Actinomycetota</taxon>
        <taxon>Actinomycetes</taxon>
        <taxon>Streptosporangiales</taxon>
        <taxon>Thermomonosporaceae</taxon>
        <taxon>Actinomadura</taxon>
    </lineage>
</organism>
<evidence type="ECO:0000259" key="11">
    <source>
        <dbReference type="SMART" id="SM00756"/>
    </source>
</evidence>
<dbReference type="Pfam" id="PF07884">
    <property type="entry name" value="VKOR"/>
    <property type="match status" value="1"/>
</dbReference>
<comment type="similarity">
    <text evidence="2">Belongs to the VKOR family.</text>
</comment>
<sequence length="164" mass="17844">MTQEMTAEERGGAAAKAPARPVWFLATAWLLTVAGLGISGYLTVTHYDDAALVCSATSTVDCHAVTTSDYASLLGIPMPFFGLAFFVGFAVLITPWALRSRWAPLRWGRIASTAVGVLFVVYLVTVELALLHKICLWCTGVHVITVLLFILVLIDEFRRIGEVD</sequence>
<evidence type="ECO:0000256" key="4">
    <source>
        <dbReference type="ARBA" id="ARBA00022719"/>
    </source>
</evidence>
<feature type="transmembrane region" description="Helical" evidence="10">
    <location>
        <begin position="110"/>
        <end position="128"/>
    </location>
</feature>